<dbReference type="PATRIC" id="fig|1263867.3.peg.1981"/>
<feature type="domain" description="DUF1553" evidence="2">
    <location>
        <begin position="703"/>
        <end position="958"/>
    </location>
</feature>
<dbReference type="Proteomes" id="UP000011529">
    <property type="component" value="Unassembled WGS sequence"/>
</dbReference>
<dbReference type="AlphaFoldDB" id="M2B6F5"/>
<evidence type="ECO:0000313" key="5">
    <source>
        <dbReference type="Proteomes" id="UP000011529"/>
    </source>
</evidence>
<comment type="caution">
    <text evidence="4">The sequence shown here is derived from an EMBL/GenBank/DDBJ whole genome shotgun (WGS) entry which is preliminary data.</text>
</comment>
<gene>
    <name evidence="4" type="ORF">RE6C_01866</name>
</gene>
<dbReference type="SUPFAM" id="SSF46626">
    <property type="entry name" value="Cytochrome c"/>
    <property type="match status" value="1"/>
</dbReference>
<feature type="domain" description="DUF1549" evidence="1">
    <location>
        <begin position="183"/>
        <end position="391"/>
    </location>
</feature>
<dbReference type="InterPro" id="IPR011444">
    <property type="entry name" value="DUF1549"/>
</dbReference>
<dbReference type="GO" id="GO:0020037">
    <property type="term" value="F:heme binding"/>
    <property type="evidence" value="ECO:0007669"/>
    <property type="project" value="InterPro"/>
</dbReference>
<name>M2B6F5_9BACT</name>
<dbReference type="GO" id="GO:0009055">
    <property type="term" value="F:electron transfer activity"/>
    <property type="evidence" value="ECO:0007669"/>
    <property type="project" value="InterPro"/>
</dbReference>
<evidence type="ECO:0000259" key="1">
    <source>
        <dbReference type="Pfam" id="PF07583"/>
    </source>
</evidence>
<sequence>MDDFRLTVFPSYRSFDAFMIPWIKTIGLLCVLSGFSVVAQGEEGEHSGHDEAHGSAEALPETIDFNEHIRPIFNSHCVACHGGVKQAGDLSFVYRDKVLPPDGWVVEPGEPDDSIVMERITTDDESVVMPPAEHGPPLPEHEVQLIRRWIEQGAKWGEHWAYEKPQRPSVPDVADVDWCRQAIDRFILAKLEEEGIAPAEDEVPTRWLRRVSLDLIGLPPTPSEVAAFESAIETQQEHAYEEAVDRLLNRPEFGERWASVWLDQIRYADSKGLGLDAPRKAWKYRDWVIDAFNRDMPYDEFTVRQIAGDLLPNPTIEDYIATAAQRLTQSNEEGGTDDEEFRIEAILDRVNTTWQVWQGVTFGCVQCHSHPYDPFEHDEYYKFAAFFNNTADSDLDEDWPVLKVPVDSAHYDQAAKLDSQIRPLQRNIWSQEYELLSDETRWKPLTDLEASTNKATRVDVETVGDHDEFHTVGTVARNTDITLRSPLPDSIDSLTAIRFTGMPLDPEKAISDSEWGFVLSHVDAKLIPADGGEPTSIEFADVISDEPDPFHDPNGSLNEKSNHGFAAYTRIHYPRSAAFLLKEPLDVSEGSQIEFTIKHRVYMLSAFSLVTRRGYLAVSSDPEFHGLLNDESLQVQRKELAELKSRRNKIESTTVPILAERESHLARPSHVFIRGLFLTKDKQVQPDTPQSFPPLSAGDQPPRLALARWLVSDENPLTARVAVNRVWAQLFGIGLVATEEDFGSSGEAPSHPQLLDDLALRFKDTHQWKFKPLIRELVLSRTYRQSSVVRDDLMDVDPANRLFARGPRHRLDAETVRDQALAISGLLSDEMHGPPVHPPIPDGVWTPFAAWDKWNTAKVDDGDRYRRSLYTYTKRSIPFPMFAAFDAPSREFCTPRRLRSNTPVQALMTLNDQTFAECASAFAAHMRTLADEPSEQIRLGFVRATCREPSADELDELVGLHQQLGELETGDPLSMVANVLLNLDEVLMK</sequence>
<proteinExistence type="predicted"/>
<dbReference type="InterPro" id="IPR036909">
    <property type="entry name" value="Cyt_c-like_dom_sf"/>
</dbReference>
<dbReference type="InterPro" id="IPR011429">
    <property type="entry name" value="Cyt_c_Planctomycete-type"/>
</dbReference>
<organism evidence="4 5">
    <name type="scientific">Rhodopirellula europaea 6C</name>
    <dbReference type="NCBI Taxonomy" id="1263867"/>
    <lineage>
        <taxon>Bacteria</taxon>
        <taxon>Pseudomonadati</taxon>
        <taxon>Planctomycetota</taxon>
        <taxon>Planctomycetia</taxon>
        <taxon>Pirellulales</taxon>
        <taxon>Pirellulaceae</taxon>
        <taxon>Rhodopirellula</taxon>
    </lineage>
</organism>
<dbReference type="Pfam" id="PF07583">
    <property type="entry name" value="PSCyt2"/>
    <property type="match status" value="1"/>
</dbReference>
<dbReference type="RefSeq" id="WP_008655788.1">
    <property type="nucleotide sequence ID" value="NZ_ANMO01000097.1"/>
</dbReference>
<reference evidence="4" key="2">
    <citation type="journal article" date="2013" name="Mar. Genomics">
        <title>Expression of sulfatases in Rhodopirellula baltica and the diversity of sulfatases in the genus Rhodopirellula.</title>
        <authorList>
            <person name="Wegner C.E."/>
            <person name="Richter-Heitmann T."/>
            <person name="Klindworth A."/>
            <person name="Klockow C."/>
            <person name="Richter M."/>
            <person name="Achstetter T."/>
            <person name="Glockner F.O."/>
            <person name="Harder J."/>
        </authorList>
    </citation>
    <scope>NUCLEOTIDE SEQUENCE [LARGE SCALE GENOMIC DNA]</scope>
    <source>
        <strain evidence="4">6C</strain>
    </source>
</reference>
<reference evidence="4" key="1">
    <citation type="submission" date="2012-11" db="EMBL/GenBank/DDBJ databases">
        <title>Permanent draft genomes of Rhodopirellula europaea strain SH398 and 6C.</title>
        <authorList>
            <person name="Richter M."/>
            <person name="Richter-Heitmann T."/>
            <person name="Frank C."/>
            <person name="Harder J."/>
            <person name="Glockner F.O."/>
        </authorList>
    </citation>
    <scope>NUCLEOTIDE SEQUENCE</scope>
    <source>
        <strain evidence="4">6C</strain>
    </source>
</reference>
<keyword evidence="5" id="KW-1185">Reference proteome</keyword>
<protein>
    <submittedName>
        <fullName evidence="4">Secreted protein containing DUF1549</fullName>
    </submittedName>
</protein>
<dbReference type="Pfam" id="PF07635">
    <property type="entry name" value="PSCyt1"/>
    <property type="match status" value="1"/>
</dbReference>
<evidence type="ECO:0000259" key="2">
    <source>
        <dbReference type="Pfam" id="PF07587"/>
    </source>
</evidence>
<dbReference type="PANTHER" id="PTHR35889:SF3">
    <property type="entry name" value="F-BOX DOMAIN-CONTAINING PROTEIN"/>
    <property type="match status" value="1"/>
</dbReference>
<evidence type="ECO:0000313" key="4">
    <source>
        <dbReference type="EMBL" id="EMB17328.1"/>
    </source>
</evidence>
<dbReference type="PANTHER" id="PTHR35889">
    <property type="entry name" value="CYCLOINULO-OLIGOSACCHARIDE FRUCTANOTRANSFERASE-RELATED"/>
    <property type="match status" value="1"/>
</dbReference>
<dbReference type="EMBL" id="ANMO01000097">
    <property type="protein sequence ID" value="EMB17328.1"/>
    <property type="molecule type" value="Genomic_DNA"/>
</dbReference>
<evidence type="ECO:0000259" key="3">
    <source>
        <dbReference type="Pfam" id="PF07635"/>
    </source>
</evidence>
<dbReference type="InterPro" id="IPR022655">
    <property type="entry name" value="DUF1553"/>
</dbReference>
<dbReference type="Pfam" id="PF07587">
    <property type="entry name" value="PSD1"/>
    <property type="match status" value="1"/>
</dbReference>
<feature type="domain" description="Cytochrome C Planctomycete-type" evidence="3">
    <location>
        <begin position="77"/>
        <end position="133"/>
    </location>
</feature>
<accession>M2B6F5</accession>